<dbReference type="AlphaFoldDB" id="A0A919DD17"/>
<name>A0A919DD17_9ACTN</name>
<accession>A0A919DD17</accession>
<proteinExistence type="predicted"/>
<dbReference type="RefSeq" id="WP_189784836.1">
    <property type="nucleotide sequence ID" value="NZ_BNAT01000019.1"/>
</dbReference>
<keyword evidence="2" id="KW-1185">Reference proteome</keyword>
<reference evidence="1" key="1">
    <citation type="journal article" date="2014" name="Int. J. Syst. Evol. Microbiol.">
        <title>Complete genome sequence of Corynebacterium casei LMG S-19264T (=DSM 44701T), isolated from a smear-ripened cheese.</title>
        <authorList>
            <consortium name="US DOE Joint Genome Institute (JGI-PGF)"/>
            <person name="Walter F."/>
            <person name="Albersmeier A."/>
            <person name="Kalinowski J."/>
            <person name="Ruckert C."/>
        </authorList>
    </citation>
    <scope>NUCLEOTIDE SEQUENCE</scope>
    <source>
        <strain evidence="1">CGMCC 4.7403</strain>
    </source>
</reference>
<evidence type="ECO:0000313" key="2">
    <source>
        <dbReference type="Proteomes" id="UP000603227"/>
    </source>
</evidence>
<dbReference type="EMBL" id="BNAT01000019">
    <property type="protein sequence ID" value="GHE34209.1"/>
    <property type="molecule type" value="Genomic_DNA"/>
</dbReference>
<evidence type="ECO:0000313" key="1">
    <source>
        <dbReference type="EMBL" id="GHE34209.1"/>
    </source>
</evidence>
<sequence length="131" mass="14133">MSVHTHEMTLSGALAEAAVLVDGQAYFRLLYTPDAHSTRPAELDHEVRETVLPCALADPVAAEDLAQLPPGALLTVSGFLALPDTHHTDLRLVVLTVDAESPEPRPPVTTRPALRLVRTHARTHRLAATPD</sequence>
<organism evidence="1 2">
    <name type="scientific">Streptomyces capitiformicae</name>
    <dbReference type="NCBI Taxonomy" id="2014920"/>
    <lineage>
        <taxon>Bacteria</taxon>
        <taxon>Bacillati</taxon>
        <taxon>Actinomycetota</taxon>
        <taxon>Actinomycetes</taxon>
        <taxon>Kitasatosporales</taxon>
        <taxon>Streptomycetaceae</taxon>
        <taxon>Streptomyces</taxon>
    </lineage>
</organism>
<comment type="caution">
    <text evidence="1">The sequence shown here is derived from an EMBL/GenBank/DDBJ whole genome shotgun (WGS) entry which is preliminary data.</text>
</comment>
<reference evidence="1" key="2">
    <citation type="submission" date="2020-09" db="EMBL/GenBank/DDBJ databases">
        <authorList>
            <person name="Sun Q."/>
            <person name="Zhou Y."/>
        </authorList>
    </citation>
    <scope>NUCLEOTIDE SEQUENCE</scope>
    <source>
        <strain evidence="1">CGMCC 4.7403</strain>
    </source>
</reference>
<dbReference type="Proteomes" id="UP000603227">
    <property type="component" value="Unassembled WGS sequence"/>
</dbReference>
<gene>
    <name evidence="1" type="ORF">GCM10017771_51650</name>
</gene>
<protein>
    <submittedName>
        <fullName evidence="1">Uncharacterized protein</fullName>
    </submittedName>
</protein>